<dbReference type="SUPFAM" id="SSF50129">
    <property type="entry name" value="GroES-like"/>
    <property type="match status" value="1"/>
</dbReference>
<dbReference type="EC" id="1.1.1.380" evidence="5"/>
<dbReference type="Pfam" id="PF08240">
    <property type="entry name" value="ADH_N"/>
    <property type="match status" value="1"/>
</dbReference>
<dbReference type="GO" id="GO:0016491">
    <property type="term" value="F:oxidoreductase activity"/>
    <property type="evidence" value="ECO:0007669"/>
    <property type="project" value="UniProtKB-KW"/>
</dbReference>
<dbReference type="InterPro" id="IPR036291">
    <property type="entry name" value="NAD(P)-bd_dom_sf"/>
</dbReference>
<keyword evidence="6" id="KW-1185">Reference proteome</keyword>
<accession>A0AAE3ZC56</accession>
<evidence type="ECO:0000259" key="4">
    <source>
        <dbReference type="Pfam" id="PF08240"/>
    </source>
</evidence>
<dbReference type="AlphaFoldDB" id="A0AAE3ZC56"/>
<evidence type="ECO:0000313" key="5">
    <source>
        <dbReference type="EMBL" id="MDR7300419.1"/>
    </source>
</evidence>
<evidence type="ECO:0000313" key="6">
    <source>
        <dbReference type="Proteomes" id="UP001180845"/>
    </source>
</evidence>
<keyword evidence="2 5" id="KW-0560">Oxidoreductase</keyword>
<comment type="cofactor">
    <cofactor evidence="1">
        <name>Zn(2+)</name>
        <dbReference type="ChEBI" id="CHEBI:29105"/>
    </cofactor>
</comment>
<organism evidence="5 6">
    <name type="scientific">Haloactinomyces albus</name>
    <dbReference type="NCBI Taxonomy" id="1352928"/>
    <lineage>
        <taxon>Bacteria</taxon>
        <taxon>Bacillati</taxon>
        <taxon>Actinomycetota</taxon>
        <taxon>Actinomycetes</taxon>
        <taxon>Actinopolysporales</taxon>
        <taxon>Actinopolysporaceae</taxon>
        <taxon>Haloactinomyces</taxon>
    </lineage>
</organism>
<feature type="domain" description="Alcohol dehydrogenase-like N-terminal" evidence="4">
    <location>
        <begin position="21"/>
        <end position="130"/>
    </location>
</feature>
<name>A0AAE3ZC56_9ACTN</name>
<reference evidence="5" key="1">
    <citation type="submission" date="2023-07" db="EMBL/GenBank/DDBJ databases">
        <title>Sequencing the genomes of 1000 actinobacteria strains.</title>
        <authorList>
            <person name="Klenk H.-P."/>
        </authorList>
    </citation>
    <scope>NUCLEOTIDE SEQUENCE</scope>
    <source>
        <strain evidence="5">DSM 45977</strain>
    </source>
</reference>
<dbReference type="PANTHER" id="PTHR43401:SF2">
    <property type="entry name" value="L-THREONINE 3-DEHYDROGENASE"/>
    <property type="match status" value="1"/>
</dbReference>
<sequence length="345" mass="36745">MARTVAKETIEYHDVPMPVAGPGEALVRIESLTLCGTDLHIWEDDYATDLPIVQGHEFVGIVEQASGSQQAVAVGDRVAVSPMTYCGRCYACSIGRVNACVRMSVYGCYEDGALAEYMAVPVTKLHRIPDGLDPRVAPLAEPASIAMQAVDRGRPRAAEKAFVFGCGPIGLLSTMYLTSLGVEVVAADTREHRCEFAGKFGAVDTMVIDPAVSFPDAAQHELLSHWTGAQGPSLVVEATGAPDSLTNALSVVATAGRVAAVGISDREVSLSMRTLPVKDIDLLGSRNSQDLIGESLALLSEHTAEADMLITHRFPFDRLGEAFEVMRSRTEPVGKVAIDMPGAFT</sequence>
<dbReference type="Gene3D" id="3.40.50.720">
    <property type="entry name" value="NAD(P)-binding Rossmann-like Domain"/>
    <property type="match status" value="1"/>
</dbReference>
<feature type="domain" description="Alcohol dehydrogenase-like C-terminal" evidence="3">
    <location>
        <begin position="168"/>
        <end position="289"/>
    </location>
</feature>
<gene>
    <name evidence="5" type="ORF">JOF55_000600</name>
</gene>
<dbReference type="InterPro" id="IPR050129">
    <property type="entry name" value="Zn_alcohol_dh"/>
</dbReference>
<dbReference type="PANTHER" id="PTHR43401">
    <property type="entry name" value="L-THREONINE 3-DEHYDROGENASE"/>
    <property type="match status" value="1"/>
</dbReference>
<dbReference type="Pfam" id="PF00107">
    <property type="entry name" value="ADH_zinc_N"/>
    <property type="match status" value="1"/>
</dbReference>
<dbReference type="InterPro" id="IPR011032">
    <property type="entry name" value="GroES-like_sf"/>
</dbReference>
<dbReference type="InterPro" id="IPR013149">
    <property type="entry name" value="ADH-like_C"/>
</dbReference>
<dbReference type="EMBL" id="JAVDXW010000001">
    <property type="protein sequence ID" value="MDR7300419.1"/>
    <property type="molecule type" value="Genomic_DNA"/>
</dbReference>
<dbReference type="InterPro" id="IPR013154">
    <property type="entry name" value="ADH-like_N"/>
</dbReference>
<dbReference type="Proteomes" id="UP001180845">
    <property type="component" value="Unassembled WGS sequence"/>
</dbReference>
<evidence type="ECO:0000259" key="3">
    <source>
        <dbReference type="Pfam" id="PF00107"/>
    </source>
</evidence>
<dbReference type="SUPFAM" id="SSF51735">
    <property type="entry name" value="NAD(P)-binding Rossmann-fold domains"/>
    <property type="match status" value="1"/>
</dbReference>
<protein>
    <submittedName>
        <fullName evidence="5">L-gulonate 5-dehydrogenase</fullName>
        <ecNumber evidence="5">1.1.1.380</ecNumber>
    </submittedName>
</protein>
<evidence type="ECO:0000256" key="2">
    <source>
        <dbReference type="ARBA" id="ARBA00023002"/>
    </source>
</evidence>
<comment type="caution">
    <text evidence="5">The sequence shown here is derived from an EMBL/GenBank/DDBJ whole genome shotgun (WGS) entry which is preliminary data.</text>
</comment>
<evidence type="ECO:0000256" key="1">
    <source>
        <dbReference type="ARBA" id="ARBA00001947"/>
    </source>
</evidence>
<proteinExistence type="predicted"/>
<dbReference type="Gene3D" id="3.90.180.10">
    <property type="entry name" value="Medium-chain alcohol dehydrogenases, catalytic domain"/>
    <property type="match status" value="1"/>
</dbReference>